<dbReference type="PROSITE" id="PS50109">
    <property type="entry name" value="HIS_KIN"/>
    <property type="match status" value="1"/>
</dbReference>
<dbReference type="NCBIfam" id="NF040691">
    <property type="entry name" value="MtrAB_MtrB"/>
    <property type="match status" value="1"/>
</dbReference>
<dbReference type="InterPro" id="IPR003661">
    <property type="entry name" value="HisK_dim/P_dom"/>
</dbReference>
<dbReference type="InterPro" id="IPR003660">
    <property type="entry name" value="HAMP_dom"/>
</dbReference>
<dbReference type="Gene3D" id="1.10.287.130">
    <property type="match status" value="1"/>
</dbReference>
<dbReference type="PROSITE" id="PS50885">
    <property type="entry name" value="HAMP"/>
    <property type="match status" value="1"/>
</dbReference>
<dbReference type="eggNOG" id="COG5002">
    <property type="taxonomic scope" value="Bacteria"/>
</dbReference>
<dbReference type="CDD" id="cd06225">
    <property type="entry name" value="HAMP"/>
    <property type="match status" value="1"/>
</dbReference>
<comment type="subcellular location">
    <subcellularLocation>
        <location evidence="2">Cell membrane</location>
        <topology evidence="2">Multi-pass membrane protein</topology>
    </subcellularLocation>
</comment>
<dbReference type="CDD" id="cd00075">
    <property type="entry name" value="HATPase"/>
    <property type="match status" value="1"/>
</dbReference>
<dbReference type="SUPFAM" id="SSF158472">
    <property type="entry name" value="HAMP domain-like"/>
    <property type="match status" value="1"/>
</dbReference>
<evidence type="ECO:0000256" key="16">
    <source>
        <dbReference type="SAM" id="Phobius"/>
    </source>
</evidence>
<evidence type="ECO:0000256" key="15">
    <source>
        <dbReference type="SAM" id="MobiDB-lite"/>
    </source>
</evidence>
<dbReference type="FunFam" id="1.10.287.130:FF:000010">
    <property type="entry name" value="Two-component sensor histidine kinase"/>
    <property type="match status" value="1"/>
</dbReference>
<evidence type="ECO:0000259" key="18">
    <source>
        <dbReference type="PROSITE" id="PS50885"/>
    </source>
</evidence>
<evidence type="ECO:0000259" key="17">
    <source>
        <dbReference type="PROSITE" id="PS50109"/>
    </source>
</evidence>
<evidence type="ECO:0000256" key="6">
    <source>
        <dbReference type="ARBA" id="ARBA00022679"/>
    </source>
</evidence>
<sequence>MAEAWRTSLQVRVIGSIFIASAVVMLILGFALATVVTSRLTDAKIDLANTEIDRARGAVEQQIDATGSSSSLQSRMNSAHAALTQLSYQSPAEASVYEPVLVTGNADGSVTTSPEGYRVPESLRRFTAEGQIAYQFTETERADGTSYNALIIGTPTETDIPGLQLYLVFSMESEETTLAMMRGMLVTASVVVVVLLVAIAWLATQQVTAPVRSASRIAQRLAAGHLRERMAVEGEDEMARLAISFNDMAEKLSNQITQLEEYGDLQRQFTSDVSHELRTPLTTVRMAADMIAADADDFEVHTQRATQLMMRELDRFEALLTELLEISRHDAGVADLSATRLDVQACVASAWDATKHLAAELDVEVIFTQPDEQVWATGDSRRIERIMRNLIANAIDHSEGNPVEVTLAANEHAVAITVTDGGVGLKPGQEELIFNRFWRADASRKRHSGGTGLGLAIAREDAVLHGGRLDAAGNFGVGSQFRFVFPREQDAGPFDVAQSPLPLAAPGAEDGDEDDDLILEAAPGRAQPDEPEARQ</sequence>
<accession>S5SSQ0</accession>
<feature type="domain" description="HAMP" evidence="18">
    <location>
        <begin position="205"/>
        <end position="257"/>
    </location>
</feature>
<dbReference type="SUPFAM" id="SSF47384">
    <property type="entry name" value="Homodimeric domain of signal transducing histidine kinase"/>
    <property type="match status" value="1"/>
</dbReference>
<feature type="region of interest" description="Disordered" evidence="15">
    <location>
        <begin position="493"/>
        <end position="535"/>
    </location>
</feature>
<evidence type="ECO:0000256" key="2">
    <source>
        <dbReference type="ARBA" id="ARBA00004651"/>
    </source>
</evidence>
<dbReference type="Pfam" id="PF02518">
    <property type="entry name" value="HATPase_c"/>
    <property type="match status" value="1"/>
</dbReference>
<reference evidence="19 20" key="1">
    <citation type="submission" date="2012-11" db="EMBL/GenBank/DDBJ databases">
        <title>The complete genome sequence of Corynebacterium maris Coryn-1 (=DSM 45190).</title>
        <authorList>
            <person name="Schaffert L."/>
            <person name="Albersmeier A."/>
            <person name="Kalinowski J."/>
            <person name="Ruckert C."/>
        </authorList>
    </citation>
    <scope>NUCLEOTIDE SEQUENCE [LARGE SCALE GENOMIC DNA]</scope>
    <source>
        <strain evidence="20">Coryn-1</strain>
    </source>
</reference>
<dbReference type="SMART" id="SM00304">
    <property type="entry name" value="HAMP"/>
    <property type="match status" value="1"/>
</dbReference>
<feature type="transmembrane region" description="Helical" evidence="16">
    <location>
        <begin position="183"/>
        <end position="203"/>
    </location>
</feature>
<dbReference type="SMART" id="SM00388">
    <property type="entry name" value="HisKA"/>
    <property type="match status" value="1"/>
</dbReference>
<gene>
    <name evidence="19" type="ORF">B841_03480</name>
</gene>
<keyword evidence="10" id="KW-0067">ATP-binding</keyword>
<dbReference type="Gene3D" id="3.30.565.10">
    <property type="entry name" value="Histidine kinase-like ATPase, C-terminal domain"/>
    <property type="match status" value="1"/>
</dbReference>
<dbReference type="InterPro" id="IPR004358">
    <property type="entry name" value="Sig_transdc_His_kin-like_C"/>
</dbReference>
<keyword evidence="7 16" id="KW-0812">Transmembrane</keyword>
<keyword evidence="5" id="KW-0597">Phosphoprotein</keyword>
<name>S5SSQ0_9CORY</name>
<organism evidence="19 20">
    <name type="scientific">Corynebacterium maris DSM 45190</name>
    <dbReference type="NCBI Taxonomy" id="1224163"/>
    <lineage>
        <taxon>Bacteria</taxon>
        <taxon>Bacillati</taxon>
        <taxon>Actinomycetota</taxon>
        <taxon>Actinomycetes</taxon>
        <taxon>Mycobacteriales</taxon>
        <taxon>Corynebacteriaceae</taxon>
        <taxon>Corynebacterium</taxon>
    </lineage>
</organism>
<dbReference type="InterPro" id="IPR003594">
    <property type="entry name" value="HATPase_dom"/>
</dbReference>
<dbReference type="Gene3D" id="6.10.340.10">
    <property type="match status" value="1"/>
</dbReference>
<dbReference type="PRINTS" id="PR00344">
    <property type="entry name" value="BCTRLSENSOR"/>
</dbReference>
<evidence type="ECO:0000313" key="20">
    <source>
        <dbReference type="Proteomes" id="UP000015388"/>
    </source>
</evidence>
<proteinExistence type="predicted"/>
<dbReference type="HOGENOM" id="CLU_000445_89_18_11"/>
<dbReference type="PANTHER" id="PTHR43547:SF2">
    <property type="entry name" value="HYBRID SIGNAL TRANSDUCTION HISTIDINE KINASE C"/>
    <property type="match status" value="1"/>
</dbReference>
<comment type="catalytic activity">
    <reaction evidence="1">
        <text>ATP + protein L-histidine = ADP + protein N-phospho-L-histidine.</text>
        <dbReference type="EC" id="2.7.13.3"/>
    </reaction>
</comment>
<evidence type="ECO:0000256" key="14">
    <source>
        <dbReference type="ARBA" id="ARBA00035305"/>
    </source>
</evidence>
<dbReference type="PATRIC" id="fig|1224163.3.peg.699"/>
<evidence type="ECO:0000256" key="10">
    <source>
        <dbReference type="ARBA" id="ARBA00022840"/>
    </source>
</evidence>
<dbReference type="InterPro" id="IPR047669">
    <property type="entry name" value="MtrAB_MtrB"/>
</dbReference>
<dbReference type="Proteomes" id="UP000015388">
    <property type="component" value="Chromosome"/>
</dbReference>
<feature type="compositionally biased region" description="Acidic residues" evidence="15">
    <location>
        <begin position="509"/>
        <end position="518"/>
    </location>
</feature>
<dbReference type="STRING" id="1224163.B841_03480"/>
<dbReference type="Pfam" id="PF00512">
    <property type="entry name" value="HisKA"/>
    <property type="match status" value="1"/>
</dbReference>
<protein>
    <recommendedName>
        <fullName evidence="14">Sensor histidine kinase MtrB</fullName>
        <ecNumber evidence="3">2.7.13.3</ecNumber>
    </recommendedName>
</protein>
<dbReference type="CDD" id="cd00082">
    <property type="entry name" value="HisKA"/>
    <property type="match status" value="1"/>
</dbReference>
<dbReference type="GO" id="GO:0005524">
    <property type="term" value="F:ATP binding"/>
    <property type="evidence" value="ECO:0007669"/>
    <property type="project" value="UniProtKB-KW"/>
</dbReference>
<dbReference type="SMART" id="SM00387">
    <property type="entry name" value="HATPase_c"/>
    <property type="match status" value="1"/>
</dbReference>
<feature type="transmembrane region" description="Helical" evidence="16">
    <location>
        <begin position="13"/>
        <end position="36"/>
    </location>
</feature>
<evidence type="ECO:0000256" key="8">
    <source>
        <dbReference type="ARBA" id="ARBA00022741"/>
    </source>
</evidence>
<dbReference type="GO" id="GO:0000155">
    <property type="term" value="F:phosphorelay sensor kinase activity"/>
    <property type="evidence" value="ECO:0007669"/>
    <property type="project" value="InterPro"/>
</dbReference>
<feature type="domain" description="Histidine kinase" evidence="17">
    <location>
        <begin position="272"/>
        <end position="489"/>
    </location>
</feature>
<evidence type="ECO:0000313" key="19">
    <source>
        <dbReference type="EMBL" id="AGS34179.1"/>
    </source>
</evidence>
<evidence type="ECO:0000256" key="4">
    <source>
        <dbReference type="ARBA" id="ARBA00022475"/>
    </source>
</evidence>
<keyword evidence="9 19" id="KW-0418">Kinase</keyword>
<dbReference type="SUPFAM" id="SSF55874">
    <property type="entry name" value="ATPase domain of HSP90 chaperone/DNA topoisomerase II/histidine kinase"/>
    <property type="match status" value="1"/>
</dbReference>
<keyword evidence="13 16" id="KW-0472">Membrane</keyword>
<keyword evidence="12" id="KW-0902">Two-component regulatory system</keyword>
<evidence type="ECO:0000256" key="13">
    <source>
        <dbReference type="ARBA" id="ARBA00023136"/>
    </source>
</evidence>
<evidence type="ECO:0000256" key="1">
    <source>
        <dbReference type="ARBA" id="ARBA00000085"/>
    </source>
</evidence>
<keyword evidence="8" id="KW-0547">Nucleotide-binding</keyword>
<dbReference type="AlphaFoldDB" id="S5SSQ0"/>
<keyword evidence="20" id="KW-1185">Reference proteome</keyword>
<dbReference type="InterPro" id="IPR036890">
    <property type="entry name" value="HATPase_C_sf"/>
</dbReference>
<evidence type="ECO:0000256" key="12">
    <source>
        <dbReference type="ARBA" id="ARBA00023012"/>
    </source>
</evidence>
<evidence type="ECO:0000256" key="7">
    <source>
        <dbReference type="ARBA" id="ARBA00022692"/>
    </source>
</evidence>
<dbReference type="Pfam" id="PF00672">
    <property type="entry name" value="HAMP"/>
    <property type="match status" value="1"/>
</dbReference>
<keyword evidence="11 16" id="KW-1133">Transmembrane helix</keyword>
<dbReference type="KEGG" id="cmd:B841_03480"/>
<evidence type="ECO:0000256" key="11">
    <source>
        <dbReference type="ARBA" id="ARBA00022989"/>
    </source>
</evidence>
<keyword evidence="4" id="KW-1003">Cell membrane</keyword>
<dbReference type="GO" id="GO:0005886">
    <property type="term" value="C:plasma membrane"/>
    <property type="evidence" value="ECO:0007669"/>
    <property type="project" value="UniProtKB-SubCell"/>
</dbReference>
<dbReference type="InterPro" id="IPR036097">
    <property type="entry name" value="HisK_dim/P_sf"/>
</dbReference>
<evidence type="ECO:0000256" key="9">
    <source>
        <dbReference type="ARBA" id="ARBA00022777"/>
    </source>
</evidence>
<evidence type="ECO:0000256" key="5">
    <source>
        <dbReference type="ARBA" id="ARBA00022553"/>
    </source>
</evidence>
<dbReference type="EC" id="2.7.13.3" evidence="3"/>
<evidence type="ECO:0000256" key="3">
    <source>
        <dbReference type="ARBA" id="ARBA00012438"/>
    </source>
</evidence>
<dbReference type="EMBL" id="CP003924">
    <property type="protein sequence ID" value="AGS34179.1"/>
    <property type="molecule type" value="Genomic_DNA"/>
</dbReference>
<dbReference type="FunFam" id="3.30.565.10:FF:000013">
    <property type="entry name" value="Two-component sensor histidine kinase"/>
    <property type="match status" value="1"/>
</dbReference>
<dbReference type="PANTHER" id="PTHR43547">
    <property type="entry name" value="TWO-COMPONENT HISTIDINE KINASE"/>
    <property type="match status" value="1"/>
</dbReference>
<dbReference type="InterPro" id="IPR005467">
    <property type="entry name" value="His_kinase_dom"/>
</dbReference>
<keyword evidence="6" id="KW-0808">Transferase</keyword>